<dbReference type="Gene3D" id="3.40.190.10">
    <property type="entry name" value="Periplasmic binding protein-like II"/>
    <property type="match status" value="2"/>
</dbReference>
<gene>
    <name evidence="8 12" type="primary">hemC</name>
    <name evidence="12" type="ORF">POL72_35890</name>
</gene>
<evidence type="ECO:0000256" key="5">
    <source>
        <dbReference type="ARBA" id="ARBA00022679"/>
    </source>
</evidence>
<evidence type="ECO:0000256" key="8">
    <source>
        <dbReference type="HAMAP-Rule" id="MF_00260"/>
    </source>
</evidence>
<dbReference type="PROSITE" id="PS00533">
    <property type="entry name" value="PORPHOBILINOGEN_DEAM"/>
    <property type="match status" value="1"/>
</dbReference>
<comment type="miscellaneous">
    <text evidence="8">The porphobilinogen subunits are added to the dipyrromethane group.</text>
</comment>
<comment type="subunit">
    <text evidence="4 8">Monomer.</text>
</comment>
<dbReference type="Proteomes" id="UP001217485">
    <property type="component" value="Unassembled WGS sequence"/>
</dbReference>
<dbReference type="PANTHER" id="PTHR11557">
    <property type="entry name" value="PORPHOBILINOGEN DEAMINASE"/>
    <property type="match status" value="1"/>
</dbReference>
<proteinExistence type="inferred from homology"/>
<comment type="pathway">
    <text evidence="2">Porphyrin-containing compound metabolism; protoporphyrin-IX biosynthesis; coproporphyrinogen-III from 5-aminolevulinate: step 2/4.</text>
</comment>
<dbReference type="InterPro" id="IPR022419">
    <property type="entry name" value="Porphobilin_deaminase_cofac_BS"/>
</dbReference>
<dbReference type="InterPro" id="IPR022418">
    <property type="entry name" value="Porphobilinogen_deaminase_C"/>
</dbReference>
<protein>
    <recommendedName>
        <fullName evidence="8">Porphobilinogen deaminase</fullName>
        <shortName evidence="8">PBG</shortName>
        <ecNumber evidence="8">2.5.1.61</ecNumber>
    </recommendedName>
    <alternativeName>
        <fullName evidence="8">Hydroxymethylbilane synthase</fullName>
        <shortName evidence="8">HMBS</shortName>
    </alternativeName>
    <alternativeName>
        <fullName evidence="8">Pre-uroporphyrinogen synthase</fullName>
    </alternativeName>
</protein>
<dbReference type="PRINTS" id="PR00151">
    <property type="entry name" value="PORPHBDMNASE"/>
</dbReference>
<comment type="similarity">
    <text evidence="3 8">Belongs to the HMBS family.</text>
</comment>
<dbReference type="Pfam" id="PF03900">
    <property type="entry name" value="Porphobil_deamC"/>
    <property type="match status" value="1"/>
</dbReference>
<keyword evidence="5 8" id="KW-0808">Transferase</keyword>
<comment type="function">
    <text evidence="1 8">Tetrapolymerization of the monopyrrole PBG into the hydroxymethylbilane pre-uroporphyrinogen in several discrete steps.</text>
</comment>
<feature type="domain" description="Porphobilinogen deaminase C-terminal" evidence="11">
    <location>
        <begin position="225"/>
        <end position="298"/>
    </location>
</feature>
<organism evidence="12 13">
    <name type="scientific">Sorangium atrum</name>
    <dbReference type="NCBI Taxonomy" id="2995308"/>
    <lineage>
        <taxon>Bacteria</taxon>
        <taxon>Pseudomonadati</taxon>
        <taxon>Myxococcota</taxon>
        <taxon>Polyangia</taxon>
        <taxon>Polyangiales</taxon>
        <taxon>Polyangiaceae</taxon>
        <taxon>Sorangium</taxon>
    </lineage>
</organism>
<reference evidence="12 13" key="1">
    <citation type="submission" date="2023-01" db="EMBL/GenBank/DDBJ databases">
        <title>Minimal conservation of predation-associated metabolite biosynthetic gene clusters underscores biosynthetic potential of Myxococcota including descriptions for ten novel species: Archangium lansinium sp. nov., Myxococcus landrumus sp. nov., Nannocystis bai.</title>
        <authorList>
            <person name="Ahearne A."/>
            <person name="Stevens C."/>
            <person name="Dowd S."/>
        </authorList>
    </citation>
    <scope>NUCLEOTIDE SEQUENCE [LARGE SCALE GENOMIC DNA]</scope>
    <source>
        <strain evidence="12 13">WIWO2</strain>
    </source>
</reference>
<evidence type="ECO:0000259" key="10">
    <source>
        <dbReference type="Pfam" id="PF01379"/>
    </source>
</evidence>
<comment type="caution">
    <text evidence="12">The sequence shown here is derived from an EMBL/GenBank/DDBJ whole genome shotgun (WGS) entry which is preliminary data.</text>
</comment>
<evidence type="ECO:0000313" key="12">
    <source>
        <dbReference type="EMBL" id="MDC0683167.1"/>
    </source>
</evidence>
<evidence type="ECO:0000256" key="6">
    <source>
        <dbReference type="ARBA" id="ARBA00023244"/>
    </source>
</evidence>
<dbReference type="PANTHER" id="PTHR11557:SF0">
    <property type="entry name" value="PORPHOBILINOGEN DEAMINASE"/>
    <property type="match status" value="1"/>
</dbReference>
<comment type="cofactor">
    <cofactor evidence="8">
        <name>dipyrromethane</name>
        <dbReference type="ChEBI" id="CHEBI:60342"/>
    </cofactor>
    <text evidence="8">Binds 1 dipyrromethane group covalently.</text>
</comment>
<dbReference type="HAMAP" id="MF_00260">
    <property type="entry name" value="Porphobil_deam"/>
    <property type="match status" value="1"/>
</dbReference>
<dbReference type="InterPro" id="IPR022417">
    <property type="entry name" value="Porphobilin_deaminase_N"/>
</dbReference>
<evidence type="ECO:0000256" key="4">
    <source>
        <dbReference type="ARBA" id="ARBA00011245"/>
    </source>
</evidence>
<evidence type="ECO:0000256" key="2">
    <source>
        <dbReference type="ARBA" id="ARBA00004735"/>
    </source>
</evidence>
<keyword evidence="13" id="KW-1185">Reference proteome</keyword>
<feature type="domain" description="Porphobilinogen deaminase N-terminal" evidence="10">
    <location>
        <begin position="5"/>
        <end position="212"/>
    </location>
</feature>
<dbReference type="Gene3D" id="3.30.160.40">
    <property type="entry name" value="Porphobilinogen deaminase, C-terminal domain"/>
    <property type="match status" value="1"/>
</dbReference>
<feature type="region of interest" description="Disordered" evidence="9">
    <location>
        <begin position="281"/>
        <end position="300"/>
    </location>
</feature>
<feature type="compositionally biased region" description="Basic and acidic residues" evidence="9">
    <location>
        <begin position="284"/>
        <end position="300"/>
    </location>
</feature>
<dbReference type="EMBL" id="JAQNDK010000004">
    <property type="protein sequence ID" value="MDC0683167.1"/>
    <property type="molecule type" value="Genomic_DNA"/>
</dbReference>
<evidence type="ECO:0000256" key="1">
    <source>
        <dbReference type="ARBA" id="ARBA00002869"/>
    </source>
</evidence>
<dbReference type="PIRSF" id="PIRSF001438">
    <property type="entry name" value="4pyrrol_synth_OHMeBilane_synth"/>
    <property type="match status" value="1"/>
</dbReference>
<dbReference type="GO" id="GO:0004418">
    <property type="term" value="F:hydroxymethylbilane synthase activity"/>
    <property type="evidence" value="ECO:0007669"/>
    <property type="project" value="UniProtKB-EC"/>
</dbReference>
<feature type="modified residue" description="S-(dipyrrolylmethanemethyl)cysteine" evidence="8">
    <location>
        <position position="241"/>
    </location>
</feature>
<keyword evidence="6 8" id="KW-0627">Porphyrin biosynthesis</keyword>
<dbReference type="Pfam" id="PF01379">
    <property type="entry name" value="Porphobil_deam"/>
    <property type="match status" value="1"/>
</dbReference>
<dbReference type="InterPro" id="IPR000860">
    <property type="entry name" value="HemC"/>
</dbReference>
<name>A0ABT5CDG5_9BACT</name>
<accession>A0ABT5CDG5</accession>
<evidence type="ECO:0000256" key="9">
    <source>
        <dbReference type="SAM" id="MobiDB-lite"/>
    </source>
</evidence>
<dbReference type="EC" id="2.5.1.61" evidence="8"/>
<evidence type="ECO:0000259" key="11">
    <source>
        <dbReference type="Pfam" id="PF03900"/>
    </source>
</evidence>
<evidence type="ECO:0000313" key="13">
    <source>
        <dbReference type="Proteomes" id="UP001217485"/>
    </source>
</evidence>
<evidence type="ECO:0000256" key="3">
    <source>
        <dbReference type="ARBA" id="ARBA00005638"/>
    </source>
</evidence>
<dbReference type="NCBIfam" id="TIGR00212">
    <property type="entry name" value="hemC"/>
    <property type="match status" value="1"/>
</dbReference>
<dbReference type="SUPFAM" id="SSF54782">
    <property type="entry name" value="Porphobilinogen deaminase (hydroxymethylbilane synthase), C-terminal domain"/>
    <property type="match status" value="1"/>
</dbReference>
<comment type="catalytic activity">
    <reaction evidence="7 8">
        <text>4 porphobilinogen + H2O = hydroxymethylbilane + 4 NH4(+)</text>
        <dbReference type="Rhea" id="RHEA:13185"/>
        <dbReference type="ChEBI" id="CHEBI:15377"/>
        <dbReference type="ChEBI" id="CHEBI:28938"/>
        <dbReference type="ChEBI" id="CHEBI:57845"/>
        <dbReference type="ChEBI" id="CHEBI:58126"/>
        <dbReference type="EC" id="2.5.1.61"/>
    </reaction>
</comment>
<dbReference type="InterPro" id="IPR036803">
    <property type="entry name" value="Porphobilinogen_deaminase_C_sf"/>
</dbReference>
<dbReference type="SUPFAM" id="SSF53850">
    <property type="entry name" value="Periplasmic binding protein-like II"/>
    <property type="match status" value="1"/>
</dbReference>
<sequence>MPTELTLATRRSALALAQSRAFARSLEAAVPHLSLRELEVVTSGDRTQDRSLQDIGGKGLFIKELEEALLDRRADFAVHSIKDVPAEIAPALCLACIPAREDPRDALVTRSGALLAELPAGARVGTSSLRRAVALREARPDLVIEPVRGNVDTRLRKVFDGVFDAVVLALAGLKRLGLEGRATEVLSPEVSLPAIGQGALGIECRTADASVRDVLATLAHAETTTCVSAERAVMAAVEGSCRTPVAAYAVRDGDALWLRALLAEPDGSRLRRAERRLPWPGNTHEAERLGADLGAELKKG</sequence>
<evidence type="ECO:0000256" key="7">
    <source>
        <dbReference type="ARBA" id="ARBA00048169"/>
    </source>
</evidence>